<organism evidence="1 2">
    <name type="scientific">Pelobates cultripes</name>
    <name type="common">Western spadefoot toad</name>
    <dbReference type="NCBI Taxonomy" id="61616"/>
    <lineage>
        <taxon>Eukaryota</taxon>
        <taxon>Metazoa</taxon>
        <taxon>Chordata</taxon>
        <taxon>Craniata</taxon>
        <taxon>Vertebrata</taxon>
        <taxon>Euteleostomi</taxon>
        <taxon>Amphibia</taxon>
        <taxon>Batrachia</taxon>
        <taxon>Anura</taxon>
        <taxon>Pelobatoidea</taxon>
        <taxon>Pelobatidae</taxon>
        <taxon>Pelobates</taxon>
    </lineage>
</organism>
<proteinExistence type="predicted"/>
<dbReference type="AlphaFoldDB" id="A0AAD1W5P0"/>
<keyword evidence="2" id="KW-1185">Reference proteome</keyword>
<protein>
    <submittedName>
        <fullName evidence="1">Uncharacterized protein</fullName>
    </submittedName>
</protein>
<dbReference type="EMBL" id="OW240916">
    <property type="protein sequence ID" value="CAH2292910.1"/>
    <property type="molecule type" value="Genomic_DNA"/>
</dbReference>
<gene>
    <name evidence="1" type="ORF">PECUL_23A043382</name>
</gene>
<feature type="non-terminal residue" evidence="1">
    <location>
        <position position="62"/>
    </location>
</feature>
<evidence type="ECO:0000313" key="2">
    <source>
        <dbReference type="Proteomes" id="UP001295444"/>
    </source>
</evidence>
<name>A0AAD1W5P0_PELCU</name>
<sequence>FTTLYFKSVGTVDFYFNKINLSRNAQNEEYQRPQFGKSKETIFDYIFKKRELPMCPEMPPNL</sequence>
<dbReference type="Proteomes" id="UP001295444">
    <property type="component" value="Chromosome 05"/>
</dbReference>
<feature type="non-terminal residue" evidence="1">
    <location>
        <position position="1"/>
    </location>
</feature>
<evidence type="ECO:0000313" key="1">
    <source>
        <dbReference type="EMBL" id="CAH2292910.1"/>
    </source>
</evidence>
<reference evidence="1" key="1">
    <citation type="submission" date="2022-03" db="EMBL/GenBank/DDBJ databases">
        <authorList>
            <person name="Alioto T."/>
            <person name="Alioto T."/>
            <person name="Gomez Garrido J."/>
        </authorList>
    </citation>
    <scope>NUCLEOTIDE SEQUENCE</scope>
</reference>
<accession>A0AAD1W5P0</accession>